<proteinExistence type="inferred from homology"/>
<dbReference type="PANTHER" id="PTHR24321">
    <property type="entry name" value="DEHYDROGENASES, SHORT CHAIN"/>
    <property type="match status" value="1"/>
</dbReference>
<evidence type="ECO:0000256" key="2">
    <source>
        <dbReference type="ARBA" id="ARBA00023002"/>
    </source>
</evidence>
<keyword evidence="4" id="KW-1185">Reference proteome</keyword>
<organism evidence="3 4">
    <name type="scientific">Paenibacillus antri</name>
    <dbReference type="NCBI Taxonomy" id="2582848"/>
    <lineage>
        <taxon>Bacteria</taxon>
        <taxon>Bacillati</taxon>
        <taxon>Bacillota</taxon>
        <taxon>Bacilli</taxon>
        <taxon>Bacillales</taxon>
        <taxon>Paenibacillaceae</taxon>
        <taxon>Paenibacillus</taxon>
    </lineage>
</organism>
<comment type="similarity">
    <text evidence="1">Belongs to the short-chain dehydrogenases/reductases (SDR) family.</text>
</comment>
<dbReference type="PRINTS" id="PR00081">
    <property type="entry name" value="GDHRDH"/>
</dbReference>
<dbReference type="Gene3D" id="3.40.50.720">
    <property type="entry name" value="NAD(P)-binding Rossmann-like Domain"/>
    <property type="match status" value="1"/>
</dbReference>
<dbReference type="RefSeq" id="WP_138193152.1">
    <property type="nucleotide sequence ID" value="NZ_VCIW01000003.1"/>
</dbReference>
<dbReference type="PROSITE" id="PS00061">
    <property type="entry name" value="ADH_SHORT"/>
    <property type="match status" value="1"/>
</dbReference>
<dbReference type="InterPro" id="IPR036291">
    <property type="entry name" value="NAD(P)-bd_dom_sf"/>
</dbReference>
<dbReference type="FunFam" id="3.40.50.720:FF:000084">
    <property type="entry name" value="Short-chain dehydrogenase reductase"/>
    <property type="match status" value="1"/>
</dbReference>
<dbReference type="InterPro" id="IPR020904">
    <property type="entry name" value="Sc_DH/Rdtase_CS"/>
</dbReference>
<accession>A0A5R9GB04</accession>
<dbReference type="EC" id="1.1.1.47" evidence="3"/>
<protein>
    <submittedName>
        <fullName evidence="3">Glucose 1-dehydrogenase</fullName>
        <ecNumber evidence="3">1.1.1.47</ecNumber>
    </submittedName>
</protein>
<dbReference type="AlphaFoldDB" id="A0A5R9GB04"/>
<keyword evidence="2 3" id="KW-0560">Oxidoreductase</keyword>
<evidence type="ECO:0000313" key="3">
    <source>
        <dbReference type="EMBL" id="TLS52911.1"/>
    </source>
</evidence>
<dbReference type="CDD" id="cd05233">
    <property type="entry name" value="SDR_c"/>
    <property type="match status" value="1"/>
</dbReference>
<dbReference type="InterPro" id="IPR002347">
    <property type="entry name" value="SDR_fam"/>
</dbReference>
<sequence length="257" mass="27583">MRLADKVTLITGSGSGIGKSSALLFAREGATVVVNDLNAEQGQATVDEIVSSGGKAAFYQADVTNPEQVKAMVDRIVADFGRIDVLFNNAGISGVGRLHEVEPEAWDRVMTVNIRGVFLPSKYVLPHMMERMSGSIINMSSCIAEIGLAKRASYSATKGAVLALTKSMQVDYAPYNIRVNALLPGTILTPFVEDYLRKSYDDQEAAYASLKTRQLSGDLGRPEDVAQAALFLASDESKFMMGSPLYIDGGVVFGKNA</sequence>
<gene>
    <name evidence="3" type="ORF">FE782_05925</name>
</gene>
<dbReference type="PANTHER" id="PTHR24321:SF8">
    <property type="entry name" value="ESTRADIOL 17-BETA-DEHYDROGENASE 8-RELATED"/>
    <property type="match status" value="1"/>
</dbReference>
<dbReference type="GO" id="GO:0008206">
    <property type="term" value="P:bile acid metabolic process"/>
    <property type="evidence" value="ECO:0007669"/>
    <property type="project" value="UniProtKB-ARBA"/>
</dbReference>
<dbReference type="PRINTS" id="PR00080">
    <property type="entry name" value="SDRFAMILY"/>
</dbReference>
<dbReference type="GO" id="GO:0047936">
    <property type="term" value="F:glucose 1-dehydrogenase [NAD(P)+] activity"/>
    <property type="evidence" value="ECO:0007669"/>
    <property type="project" value="UniProtKB-EC"/>
</dbReference>
<dbReference type="Proteomes" id="UP000309676">
    <property type="component" value="Unassembled WGS sequence"/>
</dbReference>
<dbReference type="Pfam" id="PF13561">
    <property type="entry name" value="adh_short_C2"/>
    <property type="match status" value="1"/>
</dbReference>
<name>A0A5R9GB04_9BACL</name>
<dbReference type="NCBIfam" id="NF005559">
    <property type="entry name" value="PRK07231.1"/>
    <property type="match status" value="1"/>
</dbReference>
<dbReference type="SUPFAM" id="SSF51735">
    <property type="entry name" value="NAD(P)-binding Rossmann-fold domains"/>
    <property type="match status" value="1"/>
</dbReference>
<reference evidence="3 4" key="1">
    <citation type="submission" date="2019-05" db="EMBL/GenBank/DDBJ databases">
        <authorList>
            <person name="Narsing Rao M.P."/>
            <person name="Li W.J."/>
        </authorList>
    </citation>
    <scope>NUCLEOTIDE SEQUENCE [LARGE SCALE GENOMIC DNA]</scope>
    <source>
        <strain evidence="3 4">SYSU_K30003</strain>
    </source>
</reference>
<dbReference type="EMBL" id="VCIW01000003">
    <property type="protein sequence ID" value="TLS52911.1"/>
    <property type="molecule type" value="Genomic_DNA"/>
</dbReference>
<dbReference type="OrthoDB" id="9803333at2"/>
<evidence type="ECO:0000256" key="1">
    <source>
        <dbReference type="ARBA" id="ARBA00006484"/>
    </source>
</evidence>
<evidence type="ECO:0000313" key="4">
    <source>
        <dbReference type="Proteomes" id="UP000309676"/>
    </source>
</evidence>
<comment type="caution">
    <text evidence="3">The sequence shown here is derived from an EMBL/GenBank/DDBJ whole genome shotgun (WGS) entry which is preliminary data.</text>
</comment>